<evidence type="ECO:0000256" key="1">
    <source>
        <dbReference type="SAM" id="SignalP"/>
    </source>
</evidence>
<reference evidence="2 3" key="1">
    <citation type="submission" date="2022-11" db="EMBL/GenBank/DDBJ databases">
        <title>Minimal conservation of predation-associated metabolite biosynthetic gene clusters underscores biosynthetic potential of Myxococcota including descriptions for ten novel species: Archangium lansinium sp. nov., Myxococcus landrumus sp. nov., Nannocystis bai.</title>
        <authorList>
            <person name="Ahearne A."/>
            <person name="Stevens C."/>
            <person name="Dowd S."/>
        </authorList>
    </citation>
    <scope>NUCLEOTIDE SEQUENCE [LARGE SCALE GENOMIC DNA]</scope>
    <source>
        <strain evidence="2 3">RJM3</strain>
    </source>
</reference>
<proteinExistence type="predicted"/>
<sequence length="210" mass="21391">MKNTSKVFALILSASAGVWLTGCAAEYGDLSEDTDDAAANLEKGGITKGHLGGQAEFPAISKGRGMIGQGSQFEGGLGKAARVVAGGTQIEQPAFGGSLEGGQAAREEKVEEGQRAGLEGQLSETALVNEESAGQDVAGQVEEGDTSESQEALSSWCGAGIGYAGFGYGWRGYYPGRLFYGGIGAGCYRPCGGFAYFGGGCDLGLPGGYW</sequence>
<comment type="caution">
    <text evidence="2">The sequence shown here is derived from an EMBL/GenBank/DDBJ whole genome shotgun (WGS) entry which is preliminary data.</text>
</comment>
<evidence type="ECO:0000313" key="3">
    <source>
        <dbReference type="Proteomes" id="UP001221411"/>
    </source>
</evidence>
<feature type="chain" id="PRO_5046350774" description="Lipoprotein" evidence="1">
    <location>
        <begin position="25"/>
        <end position="210"/>
    </location>
</feature>
<protein>
    <recommendedName>
        <fullName evidence="4">Lipoprotein</fullName>
    </recommendedName>
</protein>
<evidence type="ECO:0000313" key="2">
    <source>
        <dbReference type="EMBL" id="MDC0746604.1"/>
    </source>
</evidence>
<name>A0ABT5EYY4_9BACT</name>
<gene>
    <name evidence="2" type="ORF">POL67_35075</name>
</gene>
<feature type="signal peptide" evidence="1">
    <location>
        <begin position="1"/>
        <end position="24"/>
    </location>
</feature>
<accession>A0ABT5EYY4</accession>
<dbReference type="Proteomes" id="UP001221411">
    <property type="component" value="Unassembled WGS sequence"/>
</dbReference>
<keyword evidence="3" id="KW-1185">Reference proteome</keyword>
<dbReference type="PROSITE" id="PS51257">
    <property type="entry name" value="PROKAR_LIPOPROTEIN"/>
    <property type="match status" value="1"/>
</dbReference>
<dbReference type="EMBL" id="JAQNDO010000001">
    <property type="protein sequence ID" value="MDC0746604.1"/>
    <property type="molecule type" value="Genomic_DNA"/>
</dbReference>
<dbReference type="RefSeq" id="WP_271924981.1">
    <property type="nucleotide sequence ID" value="NZ_JAQNDO010000001.1"/>
</dbReference>
<keyword evidence="1" id="KW-0732">Signal</keyword>
<evidence type="ECO:0008006" key="4">
    <source>
        <dbReference type="Google" id="ProtNLM"/>
    </source>
</evidence>
<organism evidence="2 3">
    <name type="scientific">Polyangium mundeleinium</name>
    <dbReference type="NCBI Taxonomy" id="2995306"/>
    <lineage>
        <taxon>Bacteria</taxon>
        <taxon>Pseudomonadati</taxon>
        <taxon>Myxococcota</taxon>
        <taxon>Polyangia</taxon>
        <taxon>Polyangiales</taxon>
        <taxon>Polyangiaceae</taxon>
        <taxon>Polyangium</taxon>
    </lineage>
</organism>